<dbReference type="Gene3D" id="3.20.20.450">
    <property type="entry name" value="EAL domain"/>
    <property type="match status" value="1"/>
</dbReference>
<keyword evidence="1" id="KW-1133">Transmembrane helix</keyword>
<dbReference type="InterPro" id="IPR000700">
    <property type="entry name" value="PAS-assoc_C"/>
</dbReference>
<evidence type="ECO:0000256" key="1">
    <source>
        <dbReference type="SAM" id="Phobius"/>
    </source>
</evidence>
<dbReference type="PROSITE" id="PS50883">
    <property type="entry name" value="EAL"/>
    <property type="match status" value="1"/>
</dbReference>
<keyword evidence="1" id="KW-0472">Membrane</keyword>
<dbReference type="Gene3D" id="3.30.450.20">
    <property type="entry name" value="PAS domain"/>
    <property type="match status" value="1"/>
</dbReference>
<dbReference type="PROSITE" id="PS50113">
    <property type="entry name" value="PAC"/>
    <property type="match status" value="1"/>
</dbReference>
<protein>
    <submittedName>
        <fullName evidence="5">Diguanylate cyclase (GGDEF)-like protein</fullName>
    </submittedName>
</protein>
<feature type="transmembrane region" description="Helical" evidence="1">
    <location>
        <begin position="175"/>
        <end position="199"/>
    </location>
</feature>
<dbReference type="Pfam" id="PF00990">
    <property type="entry name" value="GGDEF"/>
    <property type="match status" value="1"/>
</dbReference>
<dbReference type="InterPro" id="IPR035919">
    <property type="entry name" value="EAL_sf"/>
</dbReference>
<reference evidence="5 6" key="1">
    <citation type="submission" date="2020-08" db="EMBL/GenBank/DDBJ databases">
        <title>Genomic Encyclopedia of Type Strains, Phase IV (KMG-IV): sequencing the most valuable type-strain genomes for metagenomic binning, comparative biology and taxonomic classification.</title>
        <authorList>
            <person name="Goeker M."/>
        </authorList>
    </citation>
    <scope>NUCLEOTIDE SEQUENCE [LARGE SCALE GENOMIC DNA]</scope>
    <source>
        <strain evidence="5 6">DSM 27057</strain>
    </source>
</reference>
<dbReference type="EMBL" id="JACIDX010000017">
    <property type="protein sequence ID" value="MBB3956909.1"/>
    <property type="molecule type" value="Genomic_DNA"/>
</dbReference>
<dbReference type="SMART" id="SM00052">
    <property type="entry name" value="EAL"/>
    <property type="match status" value="1"/>
</dbReference>
<dbReference type="Gene3D" id="3.30.70.270">
    <property type="match status" value="1"/>
</dbReference>
<organism evidence="5 6">
    <name type="scientific">Novosphingobium sediminicola</name>
    <dbReference type="NCBI Taxonomy" id="563162"/>
    <lineage>
        <taxon>Bacteria</taxon>
        <taxon>Pseudomonadati</taxon>
        <taxon>Pseudomonadota</taxon>
        <taxon>Alphaproteobacteria</taxon>
        <taxon>Sphingomonadales</taxon>
        <taxon>Sphingomonadaceae</taxon>
        <taxon>Novosphingobium</taxon>
    </lineage>
</organism>
<feature type="domain" description="PAC" evidence="2">
    <location>
        <begin position="307"/>
        <end position="361"/>
    </location>
</feature>
<evidence type="ECO:0000313" key="6">
    <source>
        <dbReference type="Proteomes" id="UP000548867"/>
    </source>
</evidence>
<comment type="caution">
    <text evidence="5">The sequence shown here is derived from an EMBL/GenBank/DDBJ whole genome shotgun (WGS) entry which is preliminary data.</text>
</comment>
<dbReference type="InterPro" id="IPR029787">
    <property type="entry name" value="Nucleotide_cyclase"/>
</dbReference>
<feature type="transmembrane region" description="Helical" evidence="1">
    <location>
        <begin position="71"/>
        <end position="87"/>
    </location>
</feature>
<dbReference type="InterPro" id="IPR000160">
    <property type="entry name" value="GGDEF_dom"/>
</dbReference>
<feature type="domain" description="EAL" evidence="3">
    <location>
        <begin position="535"/>
        <end position="786"/>
    </location>
</feature>
<feature type="transmembrane region" description="Helical" evidence="1">
    <location>
        <begin position="108"/>
        <end position="127"/>
    </location>
</feature>
<dbReference type="PANTHER" id="PTHR44757:SF2">
    <property type="entry name" value="BIOFILM ARCHITECTURE MAINTENANCE PROTEIN MBAA"/>
    <property type="match status" value="1"/>
</dbReference>
<dbReference type="SUPFAM" id="SSF55073">
    <property type="entry name" value="Nucleotide cyclase"/>
    <property type="match status" value="1"/>
</dbReference>
<feature type="transmembrane region" description="Helical" evidence="1">
    <location>
        <begin position="48"/>
        <end position="65"/>
    </location>
</feature>
<dbReference type="InterPro" id="IPR013656">
    <property type="entry name" value="PAS_4"/>
</dbReference>
<proteinExistence type="predicted"/>
<dbReference type="CDD" id="cd01948">
    <property type="entry name" value="EAL"/>
    <property type="match status" value="1"/>
</dbReference>
<gene>
    <name evidence="5" type="ORF">GGR38_003876</name>
</gene>
<name>A0A7W6CI44_9SPHN</name>
<sequence length="796" mass="86397">MTHAISSPAIGELSIWSVLGLSGQGSEEWARLRGLQYSQLALVARARIWAQALAAIVSVLLFAPYVSHPMIGGWLGALCASLTYSVRNEGQLSDADRRGMSSNEFRRQAMGTIINAMVWASPLLFFLPQAPVHLRYEFWTVLAMLMTVSAVIVPTVPLSTLLFSTIVGCGSVVGFFTLLQPGMAGVAALFVASIALGTIEASRHFLASRLAVAGMAERNEVVSLLLREFDEDEADWLWQTDAQRRVRAVSARFAEAMGMAPSEIEGSGFLSLLLGPGGDPRSGEGRGIERGTIPGLMELEEKFKARESFSNLLVRVMVQGTRRYWSLSGAPRFDDAGAFIGFRGVASDVTEQQETSEKIAYLARYDTLTGLPNRMMVIDALENALVAAREGDGQCAFLMIDLDRFKAVNDTLGHPVGDQLLSQVAERLKVLMTPNSLCGRLGGDEFCVVLRQANERTLVARLAQAIIADLSQPYFVDGHELTIGASVGSAFGPVDGGSVPALMRNADFALYRAKRNGRGMHSAFDEALRAEAEARAWLEEALRAAVERQEFEMFYQPVVDARSERLVGFESLLRWNSPELGRVSPDRFLSLAEDTRLSLPIGAWVLKEACHQVAQWPGNLRVSVNVSDKQALDPAFIDHVVTALAVSNLAPQRLEIEVTESLFQRDPALARATIERLTALGCSVILDDFGAGQASVAILCEMRFDAIKLDRALMKGAASGNAESMAMIRAAVAIADSLEMITIAKGVETPQELEIACKLGCRRLQGLAYGDARGVEEVQDLFGTRPVPVAQEERAG</sequence>
<dbReference type="InterPro" id="IPR035965">
    <property type="entry name" value="PAS-like_dom_sf"/>
</dbReference>
<evidence type="ECO:0000313" key="5">
    <source>
        <dbReference type="EMBL" id="MBB3956909.1"/>
    </source>
</evidence>
<evidence type="ECO:0000259" key="2">
    <source>
        <dbReference type="PROSITE" id="PS50113"/>
    </source>
</evidence>
<dbReference type="AlphaFoldDB" id="A0A7W6CI44"/>
<keyword evidence="6" id="KW-1185">Reference proteome</keyword>
<dbReference type="CDD" id="cd01949">
    <property type="entry name" value="GGDEF"/>
    <property type="match status" value="1"/>
</dbReference>
<dbReference type="NCBIfam" id="TIGR00254">
    <property type="entry name" value="GGDEF"/>
    <property type="match status" value="1"/>
</dbReference>
<dbReference type="Pfam" id="PF00563">
    <property type="entry name" value="EAL"/>
    <property type="match status" value="1"/>
</dbReference>
<dbReference type="SMART" id="SM00267">
    <property type="entry name" value="GGDEF"/>
    <property type="match status" value="1"/>
</dbReference>
<dbReference type="SUPFAM" id="SSF141868">
    <property type="entry name" value="EAL domain-like"/>
    <property type="match status" value="1"/>
</dbReference>
<dbReference type="Proteomes" id="UP000548867">
    <property type="component" value="Unassembled WGS sequence"/>
</dbReference>
<dbReference type="InterPro" id="IPR052155">
    <property type="entry name" value="Biofilm_reg_signaling"/>
</dbReference>
<feature type="domain" description="GGDEF" evidence="4">
    <location>
        <begin position="393"/>
        <end position="526"/>
    </location>
</feature>
<dbReference type="InterPro" id="IPR001633">
    <property type="entry name" value="EAL_dom"/>
</dbReference>
<dbReference type="InterPro" id="IPR043128">
    <property type="entry name" value="Rev_trsase/Diguanyl_cyclase"/>
</dbReference>
<dbReference type="RefSeq" id="WP_183627751.1">
    <property type="nucleotide sequence ID" value="NZ_JACIDX010000017.1"/>
</dbReference>
<dbReference type="PANTHER" id="PTHR44757">
    <property type="entry name" value="DIGUANYLATE CYCLASE DGCP"/>
    <property type="match status" value="1"/>
</dbReference>
<dbReference type="PROSITE" id="PS50887">
    <property type="entry name" value="GGDEF"/>
    <property type="match status" value="1"/>
</dbReference>
<dbReference type="SUPFAM" id="SSF55785">
    <property type="entry name" value="PYP-like sensor domain (PAS domain)"/>
    <property type="match status" value="1"/>
</dbReference>
<evidence type="ECO:0000259" key="3">
    <source>
        <dbReference type="PROSITE" id="PS50883"/>
    </source>
</evidence>
<evidence type="ECO:0000259" key="4">
    <source>
        <dbReference type="PROSITE" id="PS50887"/>
    </source>
</evidence>
<feature type="transmembrane region" description="Helical" evidence="1">
    <location>
        <begin position="139"/>
        <end position="163"/>
    </location>
</feature>
<dbReference type="Pfam" id="PF08448">
    <property type="entry name" value="PAS_4"/>
    <property type="match status" value="1"/>
</dbReference>
<accession>A0A7W6CI44</accession>
<keyword evidence="1" id="KW-0812">Transmembrane</keyword>